<dbReference type="Pfam" id="PF00225">
    <property type="entry name" value="Kinesin"/>
    <property type="match status" value="1"/>
</dbReference>
<evidence type="ECO:0000256" key="4">
    <source>
        <dbReference type="ARBA" id="ARBA00022840"/>
    </source>
</evidence>
<evidence type="ECO:0000256" key="8">
    <source>
        <dbReference type="SAM" id="Coils"/>
    </source>
</evidence>
<feature type="binding site" evidence="6">
    <location>
        <begin position="92"/>
        <end position="99"/>
    </location>
    <ligand>
        <name>ATP</name>
        <dbReference type="ChEBI" id="CHEBI:30616"/>
    </ligand>
</feature>
<dbReference type="EMBL" id="JAQMWT010000671">
    <property type="protein sequence ID" value="KAJ8598531.1"/>
    <property type="molecule type" value="Genomic_DNA"/>
</dbReference>
<dbReference type="GO" id="GO:0007052">
    <property type="term" value="P:mitotic spindle organization"/>
    <property type="evidence" value="ECO:0007669"/>
    <property type="project" value="TreeGrafter"/>
</dbReference>
<keyword evidence="5 8" id="KW-0175">Coiled coil</keyword>
<feature type="compositionally biased region" description="Basic and acidic residues" evidence="9">
    <location>
        <begin position="663"/>
        <end position="688"/>
    </location>
</feature>
<feature type="compositionally biased region" description="Basic and acidic residues" evidence="9">
    <location>
        <begin position="446"/>
        <end position="462"/>
    </location>
</feature>
<dbReference type="SUPFAM" id="SSF52540">
    <property type="entry name" value="P-loop containing nucleoside triphosphate hydrolases"/>
    <property type="match status" value="1"/>
</dbReference>
<comment type="similarity">
    <text evidence="6 7">Belongs to the TRAFAC class myosin-kinesin ATPase superfamily. Kinesin family.</text>
</comment>
<dbReference type="InterPro" id="IPR027640">
    <property type="entry name" value="Kinesin-like_fam"/>
</dbReference>
<proteinExistence type="inferred from homology"/>
<comment type="subcellular location">
    <subcellularLocation>
        <location evidence="1">Cytoplasm</location>
    </subcellularLocation>
</comment>
<dbReference type="PROSITE" id="PS00411">
    <property type="entry name" value="KINESIN_MOTOR_1"/>
    <property type="match status" value="1"/>
</dbReference>
<dbReference type="GO" id="GO:0003777">
    <property type="term" value="F:microtubule motor activity"/>
    <property type="evidence" value="ECO:0007669"/>
    <property type="project" value="InterPro"/>
</dbReference>
<dbReference type="GO" id="GO:0005737">
    <property type="term" value="C:cytoplasm"/>
    <property type="evidence" value="ECO:0007669"/>
    <property type="project" value="UniProtKB-SubCell"/>
</dbReference>
<dbReference type="PROSITE" id="PS50067">
    <property type="entry name" value="KINESIN_MOTOR_2"/>
    <property type="match status" value="1"/>
</dbReference>
<dbReference type="GO" id="GO:0007018">
    <property type="term" value="P:microtubule-based movement"/>
    <property type="evidence" value="ECO:0007669"/>
    <property type="project" value="InterPro"/>
</dbReference>
<feature type="region of interest" description="Disordered" evidence="9">
    <location>
        <begin position="574"/>
        <end position="708"/>
    </location>
</feature>
<keyword evidence="4 6" id="KW-0067">ATP-binding</keyword>
<dbReference type="Gene3D" id="3.40.850.10">
    <property type="entry name" value="Kinesin motor domain"/>
    <property type="match status" value="1"/>
</dbReference>
<feature type="region of interest" description="Disordered" evidence="9">
    <location>
        <begin position="499"/>
        <end position="521"/>
    </location>
</feature>
<reference evidence="11" key="1">
    <citation type="submission" date="2023-01" db="EMBL/GenBank/DDBJ databases">
        <title>Metagenome sequencing of chrysophaentin producing Chrysophaeum taylorii.</title>
        <authorList>
            <person name="Davison J."/>
            <person name="Bewley C."/>
        </authorList>
    </citation>
    <scope>NUCLEOTIDE SEQUENCE</scope>
    <source>
        <strain evidence="11">NIES-1699</strain>
    </source>
</reference>
<dbReference type="InterPro" id="IPR001752">
    <property type="entry name" value="Kinesin_motor_dom"/>
</dbReference>
<dbReference type="GO" id="GO:0005524">
    <property type="term" value="F:ATP binding"/>
    <property type="evidence" value="ECO:0007669"/>
    <property type="project" value="UniProtKB-UniRule"/>
</dbReference>
<evidence type="ECO:0000256" key="2">
    <source>
        <dbReference type="ARBA" id="ARBA00022490"/>
    </source>
</evidence>
<evidence type="ECO:0000313" key="12">
    <source>
        <dbReference type="Proteomes" id="UP001230188"/>
    </source>
</evidence>
<sequence length="708" mass="79966">MEEKVLRERIKVLVRIRPVIETESDRKTTAVVRAHESKPEVIFEGSEARHQLRCAFDHVLGPTATQEAVYEHVADCATQVASGYNATILAYGQTSSGKTHTMFGPPGWRGGSEAGLIPRAVDALFGAITTGHVYASFVQIYREQVYDMLRDPTRSTPLEIRLDDETGGGANYVSGLSEYAVRSAQDCMQLLKAGEDNRAVRETHMNTASSRSHSIFTVLIEQKRVEGDGESTLRSKFNLVDLAGSEKWDIYQTMVEDRVAEMTNINKSLHTLGKCIAALAKAAKDPGTNVHVPYRDSKLTRLLQDSLGGNSITRLIATLSPAADCIDESVSTLRFADRARSVTANVRRNEHRPIDYAMVQRLQSEVVRLRAMLQSITRDAKLDGGFDLERLLNELERLKIENRDLRARLLPNNNNKKNDDDDKVSITSFAGAAKKNLLPALVPDARAPHPDRRSDSPLDRAAKYRRLVQRNTKLEAALTSALKKPPEPDRASLLAAEARAAAGPKYRVRQGRQSRTGGDWIDPEVEREEALKRELRETKARMRKHAQTREWLVRKSEQENEMLRREEEEREAARQLAADKEAKYRRRAEKQKRKLRQYYDQLHAEVRRSSSPLQGEPDDAFGRKLQDVVRASPIDQRPPSDTYYLDSDDLPKNPPLHQNQRPTNHDRGEAHDTPVPETGLHPRPDHLSPQRPSLAPPPEEDNRDIRFF</sequence>
<dbReference type="GO" id="GO:0051231">
    <property type="term" value="P:spindle elongation"/>
    <property type="evidence" value="ECO:0007669"/>
    <property type="project" value="TreeGrafter"/>
</dbReference>
<dbReference type="CDD" id="cd00106">
    <property type="entry name" value="KISc"/>
    <property type="match status" value="1"/>
</dbReference>
<organism evidence="11 12">
    <name type="scientific">Chrysophaeum taylorii</name>
    <dbReference type="NCBI Taxonomy" id="2483200"/>
    <lineage>
        <taxon>Eukaryota</taxon>
        <taxon>Sar</taxon>
        <taxon>Stramenopiles</taxon>
        <taxon>Ochrophyta</taxon>
        <taxon>Pelagophyceae</taxon>
        <taxon>Pelagomonadales</taxon>
        <taxon>Pelagomonadaceae</taxon>
        <taxon>Chrysophaeum</taxon>
    </lineage>
</organism>
<protein>
    <recommendedName>
        <fullName evidence="7">Kinesin-like protein</fullName>
    </recommendedName>
</protein>
<keyword evidence="2" id="KW-0963">Cytoplasm</keyword>
<dbReference type="PRINTS" id="PR00380">
    <property type="entry name" value="KINESINHEAVY"/>
</dbReference>
<evidence type="ECO:0000256" key="7">
    <source>
        <dbReference type="RuleBase" id="RU000394"/>
    </source>
</evidence>
<dbReference type="GO" id="GO:0005875">
    <property type="term" value="C:microtubule associated complex"/>
    <property type="evidence" value="ECO:0007669"/>
    <property type="project" value="TreeGrafter"/>
</dbReference>
<accession>A0AAD7XHG6</accession>
<dbReference type="InterPro" id="IPR036961">
    <property type="entry name" value="Kinesin_motor_dom_sf"/>
</dbReference>
<dbReference type="PANTHER" id="PTHR47969">
    <property type="entry name" value="CHROMOSOME-ASSOCIATED KINESIN KIF4A-RELATED"/>
    <property type="match status" value="1"/>
</dbReference>
<gene>
    <name evidence="11" type="ORF">CTAYLR_001327</name>
</gene>
<evidence type="ECO:0000256" key="5">
    <source>
        <dbReference type="ARBA" id="ARBA00023054"/>
    </source>
</evidence>
<evidence type="ECO:0000256" key="6">
    <source>
        <dbReference type="PROSITE-ProRule" id="PRU00283"/>
    </source>
</evidence>
<keyword evidence="3 6" id="KW-0547">Nucleotide-binding</keyword>
<evidence type="ECO:0000313" key="11">
    <source>
        <dbReference type="EMBL" id="KAJ8598531.1"/>
    </source>
</evidence>
<dbReference type="InterPro" id="IPR027417">
    <property type="entry name" value="P-loop_NTPase"/>
</dbReference>
<dbReference type="Proteomes" id="UP001230188">
    <property type="component" value="Unassembled WGS sequence"/>
</dbReference>
<dbReference type="AlphaFoldDB" id="A0AAD7XHG6"/>
<keyword evidence="12" id="KW-1185">Reference proteome</keyword>
<keyword evidence="6 7" id="KW-0505">Motor protein</keyword>
<evidence type="ECO:0000256" key="1">
    <source>
        <dbReference type="ARBA" id="ARBA00004496"/>
    </source>
</evidence>
<dbReference type="InterPro" id="IPR019821">
    <property type="entry name" value="Kinesin_motor_CS"/>
</dbReference>
<comment type="caution">
    <text evidence="11">The sequence shown here is derived from an EMBL/GenBank/DDBJ whole genome shotgun (WGS) entry which is preliminary data.</text>
</comment>
<evidence type="ECO:0000259" key="10">
    <source>
        <dbReference type="PROSITE" id="PS50067"/>
    </source>
</evidence>
<evidence type="ECO:0000256" key="9">
    <source>
        <dbReference type="SAM" id="MobiDB-lite"/>
    </source>
</evidence>
<feature type="domain" description="Kinesin motor" evidence="10">
    <location>
        <begin position="9"/>
        <end position="342"/>
    </location>
</feature>
<feature type="compositionally biased region" description="Basic residues" evidence="9">
    <location>
        <begin position="583"/>
        <end position="596"/>
    </location>
</feature>
<keyword evidence="7" id="KW-0493">Microtubule</keyword>
<feature type="region of interest" description="Disordered" evidence="9">
    <location>
        <begin position="440"/>
        <end position="462"/>
    </location>
</feature>
<evidence type="ECO:0000256" key="3">
    <source>
        <dbReference type="ARBA" id="ARBA00022741"/>
    </source>
</evidence>
<name>A0AAD7XHG6_9STRA</name>
<dbReference type="GO" id="GO:0008017">
    <property type="term" value="F:microtubule binding"/>
    <property type="evidence" value="ECO:0007669"/>
    <property type="project" value="InterPro"/>
</dbReference>
<dbReference type="SMART" id="SM00129">
    <property type="entry name" value="KISc"/>
    <property type="match status" value="1"/>
</dbReference>
<feature type="coiled-coil region" evidence="8">
    <location>
        <begin position="359"/>
        <end position="408"/>
    </location>
</feature>
<dbReference type="GO" id="GO:0005874">
    <property type="term" value="C:microtubule"/>
    <property type="evidence" value="ECO:0007669"/>
    <property type="project" value="UniProtKB-KW"/>
</dbReference>
<dbReference type="PANTHER" id="PTHR47969:SF15">
    <property type="entry name" value="CHROMOSOME-ASSOCIATED KINESIN KIF4A-RELATED"/>
    <property type="match status" value="1"/>
</dbReference>